<evidence type="ECO:0000256" key="4">
    <source>
        <dbReference type="ARBA" id="ARBA00022729"/>
    </source>
</evidence>
<evidence type="ECO:0000313" key="8">
    <source>
        <dbReference type="Proteomes" id="UP001420932"/>
    </source>
</evidence>
<comment type="subcellular location">
    <subcellularLocation>
        <location evidence="1 6">Secreted</location>
    </subcellularLocation>
</comment>
<comment type="similarity">
    <text evidence="2 6">Belongs to the plant cysteine rich small secretory peptide family. Epidermal patterning factor subfamily.</text>
</comment>
<evidence type="ECO:0000313" key="7">
    <source>
        <dbReference type="EMBL" id="KAK9134159.1"/>
    </source>
</evidence>
<gene>
    <name evidence="7" type="ORF">Syun_013489</name>
</gene>
<dbReference type="GO" id="GO:0010052">
    <property type="term" value="P:guard cell differentiation"/>
    <property type="evidence" value="ECO:0007669"/>
    <property type="project" value="UniProtKB-UniRule"/>
</dbReference>
<keyword evidence="8" id="KW-1185">Reference proteome</keyword>
<reference evidence="7 8" key="1">
    <citation type="submission" date="2024-01" db="EMBL/GenBank/DDBJ databases">
        <title>Genome assemblies of Stephania.</title>
        <authorList>
            <person name="Yang L."/>
        </authorList>
    </citation>
    <scope>NUCLEOTIDE SEQUENCE [LARGE SCALE GENOMIC DNA]</scope>
    <source>
        <strain evidence="7">YNDBR</strain>
        <tissue evidence="7">Leaf</tissue>
    </source>
</reference>
<comment type="function">
    <text evidence="6">Controls stomatal patterning.</text>
</comment>
<dbReference type="InterPro" id="IPR039455">
    <property type="entry name" value="EPFL"/>
</dbReference>
<keyword evidence="4" id="KW-0732">Signal</keyword>
<sequence>MLSFPSFSIFSRSSFVHTLCPLEDKTVFKLGIQQLFNKHQTHPLFALSLSLPIYNLKTITNFSSLLRWFLLFSFFESSIKMGFFHRSICCLIHHNLMIYLILLCSCSQVKLTVEGRALLDHKPSKASQVGLVGGLIQMRDEEKYVVVRSQRIGSSPPRCERMCSKCGHCEAVQVPVVPREKTKTNKHYLSKITSSRDQHGYDYKPMHWQCKCGDIFYNP</sequence>
<dbReference type="AlphaFoldDB" id="A0AAP0JHN9"/>
<keyword evidence="3 6" id="KW-0964">Secreted</keyword>
<accession>A0AAP0JHN9</accession>
<proteinExistence type="inferred from homology"/>
<dbReference type="GO" id="GO:0005576">
    <property type="term" value="C:extracellular region"/>
    <property type="evidence" value="ECO:0007669"/>
    <property type="project" value="UniProtKB-SubCell"/>
</dbReference>
<dbReference type="EMBL" id="JBBNAF010000006">
    <property type="protein sequence ID" value="KAK9134159.1"/>
    <property type="molecule type" value="Genomic_DNA"/>
</dbReference>
<evidence type="ECO:0000256" key="1">
    <source>
        <dbReference type="ARBA" id="ARBA00004613"/>
    </source>
</evidence>
<comment type="caution">
    <text evidence="7">The sequence shown here is derived from an EMBL/GenBank/DDBJ whole genome shotgun (WGS) entry which is preliminary data.</text>
</comment>
<dbReference type="Pfam" id="PF17181">
    <property type="entry name" value="EPF"/>
    <property type="match status" value="1"/>
</dbReference>
<dbReference type="PANTHER" id="PTHR33109">
    <property type="entry name" value="EPIDERMAL PATTERNING FACTOR-LIKE PROTEIN 4"/>
    <property type="match status" value="1"/>
</dbReference>
<evidence type="ECO:0000256" key="6">
    <source>
        <dbReference type="RuleBase" id="RU367102"/>
    </source>
</evidence>
<dbReference type="PANTHER" id="PTHR33109:SF7">
    <property type="entry name" value="EPIDERMAL PATTERNING FACTOR-LIKE PROTEIN 2"/>
    <property type="match status" value="1"/>
</dbReference>
<evidence type="ECO:0000256" key="3">
    <source>
        <dbReference type="ARBA" id="ARBA00022525"/>
    </source>
</evidence>
<keyword evidence="5" id="KW-1015">Disulfide bond</keyword>
<dbReference type="Proteomes" id="UP001420932">
    <property type="component" value="Unassembled WGS sequence"/>
</dbReference>
<evidence type="ECO:0000256" key="2">
    <source>
        <dbReference type="ARBA" id="ARBA00008127"/>
    </source>
</evidence>
<protein>
    <recommendedName>
        <fullName evidence="6">Epidermal patterning factor-like protein</fullName>
    </recommendedName>
</protein>
<keyword evidence="6" id="KW-0217">Developmental protein</keyword>
<evidence type="ECO:0000256" key="5">
    <source>
        <dbReference type="ARBA" id="ARBA00023157"/>
    </source>
</evidence>
<organism evidence="7 8">
    <name type="scientific">Stephania yunnanensis</name>
    <dbReference type="NCBI Taxonomy" id="152371"/>
    <lineage>
        <taxon>Eukaryota</taxon>
        <taxon>Viridiplantae</taxon>
        <taxon>Streptophyta</taxon>
        <taxon>Embryophyta</taxon>
        <taxon>Tracheophyta</taxon>
        <taxon>Spermatophyta</taxon>
        <taxon>Magnoliopsida</taxon>
        <taxon>Ranunculales</taxon>
        <taxon>Menispermaceae</taxon>
        <taxon>Menispermoideae</taxon>
        <taxon>Cissampelideae</taxon>
        <taxon>Stephania</taxon>
    </lineage>
</organism>
<name>A0AAP0JHN9_9MAGN</name>